<sequence length="174" mass="19692">MVVLLPELVVRVVRSHVRHGHRPAPVALAHHVHFRVAGLTGRRFPEHHRPEQATQQVHSANGVALEHGERLQHQRPAVPEHAERHHRLVVVQPRHDRLLFAGIFRTVDAPVGGHQPRALAAEPIQHRPVQVFRVPRLEYVARVVGTEFPVGERVQYQPVVGHDIRVSVGLVIRI</sequence>
<reference evidence="1 2" key="1">
    <citation type="submission" date="2019-08" db="EMBL/GenBank/DDBJ databases">
        <title>The genome of the soybean aphid Biotype 1, its phylome, world population structure and adaptation to the North American continent.</title>
        <authorList>
            <person name="Giordano R."/>
            <person name="Donthu R.K."/>
            <person name="Hernandez A.G."/>
            <person name="Wright C.L."/>
            <person name="Zimin A.V."/>
        </authorList>
    </citation>
    <scope>NUCLEOTIDE SEQUENCE [LARGE SCALE GENOMIC DNA]</scope>
    <source>
        <tissue evidence="1">Whole aphids</tissue>
    </source>
</reference>
<dbReference type="AlphaFoldDB" id="A0A6G0TCE9"/>
<gene>
    <name evidence="1" type="ORF">AGLY_010934</name>
</gene>
<evidence type="ECO:0000313" key="1">
    <source>
        <dbReference type="EMBL" id="KAE9530472.1"/>
    </source>
</evidence>
<dbReference type="EMBL" id="VYZN01000042">
    <property type="protein sequence ID" value="KAE9530472.1"/>
    <property type="molecule type" value="Genomic_DNA"/>
</dbReference>
<evidence type="ECO:0000313" key="2">
    <source>
        <dbReference type="Proteomes" id="UP000475862"/>
    </source>
</evidence>
<comment type="caution">
    <text evidence="1">The sequence shown here is derived from an EMBL/GenBank/DDBJ whole genome shotgun (WGS) entry which is preliminary data.</text>
</comment>
<protein>
    <submittedName>
        <fullName evidence="1">Uncharacterized protein</fullName>
    </submittedName>
</protein>
<proteinExistence type="predicted"/>
<dbReference type="Proteomes" id="UP000475862">
    <property type="component" value="Unassembled WGS sequence"/>
</dbReference>
<name>A0A6G0TCE9_APHGL</name>
<accession>A0A6G0TCE9</accession>
<organism evidence="1 2">
    <name type="scientific">Aphis glycines</name>
    <name type="common">Soybean aphid</name>
    <dbReference type="NCBI Taxonomy" id="307491"/>
    <lineage>
        <taxon>Eukaryota</taxon>
        <taxon>Metazoa</taxon>
        <taxon>Ecdysozoa</taxon>
        <taxon>Arthropoda</taxon>
        <taxon>Hexapoda</taxon>
        <taxon>Insecta</taxon>
        <taxon>Pterygota</taxon>
        <taxon>Neoptera</taxon>
        <taxon>Paraneoptera</taxon>
        <taxon>Hemiptera</taxon>
        <taxon>Sternorrhyncha</taxon>
        <taxon>Aphidomorpha</taxon>
        <taxon>Aphidoidea</taxon>
        <taxon>Aphididae</taxon>
        <taxon>Aphidini</taxon>
        <taxon>Aphis</taxon>
        <taxon>Aphis</taxon>
    </lineage>
</organism>
<keyword evidence="2" id="KW-1185">Reference proteome</keyword>